<dbReference type="FunFam" id="3.40.50.150:FF:000009">
    <property type="entry name" value="23S rRNA (Uracil(1939)-C(5))-methyltransferase RlmD"/>
    <property type="match status" value="1"/>
</dbReference>
<name>A0A1M6B698_MALRU</name>
<evidence type="ECO:0000313" key="9">
    <source>
        <dbReference type="Proteomes" id="UP000184171"/>
    </source>
</evidence>
<protein>
    <submittedName>
        <fullName evidence="8">23S rRNA m(5)U-1939 methyltransferase</fullName>
    </submittedName>
</protein>
<feature type="binding site" evidence="5">
    <location>
        <position position="366"/>
    </location>
    <ligand>
        <name>S-adenosyl-L-methionine</name>
        <dbReference type="ChEBI" id="CHEBI:59789"/>
    </ligand>
</feature>
<dbReference type="PANTHER" id="PTHR11061">
    <property type="entry name" value="RNA M5U METHYLTRANSFERASE"/>
    <property type="match status" value="1"/>
</dbReference>
<keyword evidence="1" id="KW-0408">Iron</keyword>
<dbReference type="Gene3D" id="2.40.50.140">
    <property type="entry name" value="Nucleic acid-binding proteins"/>
    <property type="match status" value="1"/>
</dbReference>
<dbReference type="FunFam" id="2.40.50.140:FF:000097">
    <property type="entry name" value="23S rRNA (uracil(1939)-C(5))-methyltransferase RlmD"/>
    <property type="match status" value="1"/>
</dbReference>
<dbReference type="RefSeq" id="WP_084091612.1">
    <property type="nucleotide sequence ID" value="NZ_FQZT01000001.1"/>
</dbReference>
<accession>A0A1M6B698</accession>
<keyword evidence="1" id="KW-0479">Metal-binding</keyword>
<feature type="domain" description="TRAM" evidence="7">
    <location>
        <begin position="3"/>
        <end position="63"/>
    </location>
</feature>
<dbReference type="SUPFAM" id="SSF53335">
    <property type="entry name" value="S-adenosyl-L-methionine-dependent methyltransferases"/>
    <property type="match status" value="1"/>
</dbReference>
<dbReference type="InterPro" id="IPR010280">
    <property type="entry name" value="U5_MeTrfase_fam"/>
</dbReference>
<evidence type="ECO:0000256" key="4">
    <source>
        <dbReference type="ARBA" id="ARBA00022691"/>
    </source>
</evidence>
<feature type="active site" evidence="6">
    <location>
        <position position="392"/>
    </location>
</feature>
<dbReference type="Pfam" id="PF01938">
    <property type="entry name" value="TRAM"/>
    <property type="match status" value="1"/>
</dbReference>
<sequence>MSKQQPKEKLIGPLKIEALANGGKGIARTDGRVVFVAGAFPGDRVRCRLTKIKKNYAEGEVAELLQPSPLRRTPPCPVADECGGCQWQQLPYAEQLKWKQQLFVDTLTRQVGADSSVIKLIVPSPNEFGYRSRVQVKCFFAPEGFITGFFRSKSKYVIGVERCPLMPDALNDLLVALRQVIAGSRFGKEIPQLDLSIGSDGKRRAVVHFLGRDAAPLSELLLPVAQKIGFDLAVQSGRKSNLQAVVGNGDLQIAVDDPEISLTYAAGGFAQINLAQNRALVETAVAAAELRGNENVLDLYCGMGNFSLPLARRARSVTGVEDYAPSIEMAKRNAADNRIQNVDFYAMPAEDALSRFAGQFDLLVLDPPRIGAYDVAKQLAEKPVPKIIYISCDPQTLARDLKVLLSRNYRLVSSQAFDMFPQTHHVESLSVLTAEPQ</sequence>
<dbReference type="PANTHER" id="PTHR11061:SF49">
    <property type="entry name" value="23S RRNA (URACIL(1939)-C(5))-METHYLTRANSFERASE RLMD"/>
    <property type="match status" value="1"/>
</dbReference>
<dbReference type="Gene3D" id="2.40.50.1070">
    <property type="match status" value="1"/>
</dbReference>
<feature type="binding site" evidence="5">
    <location>
        <position position="321"/>
    </location>
    <ligand>
        <name>S-adenosyl-L-methionine</name>
        <dbReference type="ChEBI" id="CHEBI:59789"/>
    </ligand>
</feature>
<dbReference type="GO" id="GO:0070041">
    <property type="term" value="F:rRNA (uridine-C5-)-methyltransferase activity"/>
    <property type="evidence" value="ECO:0007669"/>
    <property type="project" value="TreeGrafter"/>
</dbReference>
<feature type="binding site" evidence="5">
    <location>
        <position position="300"/>
    </location>
    <ligand>
        <name>S-adenosyl-L-methionine</name>
        <dbReference type="ChEBI" id="CHEBI:59789"/>
    </ligand>
</feature>
<dbReference type="PROSITE" id="PS51687">
    <property type="entry name" value="SAM_MT_RNA_M5U"/>
    <property type="match status" value="1"/>
</dbReference>
<dbReference type="NCBIfam" id="TIGR00479">
    <property type="entry name" value="rumA"/>
    <property type="match status" value="1"/>
</dbReference>
<keyword evidence="1" id="KW-0004">4Fe-4S</keyword>
<evidence type="ECO:0000259" key="7">
    <source>
        <dbReference type="PROSITE" id="PS50926"/>
    </source>
</evidence>
<feature type="active site" description="Nucleophile" evidence="5">
    <location>
        <position position="392"/>
    </location>
</feature>
<dbReference type="Proteomes" id="UP000184171">
    <property type="component" value="Unassembled WGS sequence"/>
</dbReference>
<evidence type="ECO:0000256" key="5">
    <source>
        <dbReference type="PROSITE-ProRule" id="PRU01024"/>
    </source>
</evidence>
<comment type="similarity">
    <text evidence="5">Belongs to the class I-like SAM-binding methyltransferase superfamily. RNA M5U methyltransferase family.</text>
</comment>
<dbReference type="GO" id="GO:0070475">
    <property type="term" value="P:rRNA base methylation"/>
    <property type="evidence" value="ECO:0007669"/>
    <property type="project" value="TreeGrafter"/>
</dbReference>
<reference evidence="8 9" key="1">
    <citation type="submission" date="2016-11" db="EMBL/GenBank/DDBJ databases">
        <authorList>
            <person name="Jaros S."/>
            <person name="Januszkiewicz K."/>
            <person name="Wedrychowicz H."/>
        </authorList>
    </citation>
    <scope>NUCLEOTIDE SEQUENCE [LARGE SCALE GENOMIC DNA]</scope>
    <source>
        <strain evidence="8 9">DSM 5091</strain>
    </source>
</reference>
<proteinExistence type="inferred from homology"/>
<dbReference type="STRING" id="1122189.SAMN02745165_00054"/>
<keyword evidence="3 5" id="KW-0808">Transferase</keyword>
<dbReference type="SUPFAM" id="SSF50249">
    <property type="entry name" value="Nucleic acid-binding proteins"/>
    <property type="match status" value="1"/>
</dbReference>
<dbReference type="Pfam" id="PF05958">
    <property type="entry name" value="tRNA_U5-meth_tr"/>
    <property type="match status" value="1"/>
</dbReference>
<dbReference type="GO" id="GO:0051539">
    <property type="term" value="F:4 iron, 4 sulfur cluster binding"/>
    <property type="evidence" value="ECO:0007669"/>
    <property type="project" value="UniProtKB-KW"/>
</dbReference>
<evidence type="ECO:0000256" key="2">
    <source>
        <dbReference type="ARBA" id="ARBA00022603"/>
    </source>
</evidence>
<feature type="binding site" evidence="5">
    <location>
        <position position="271"/>
    </location>
    <ligand>
        <name>S-adenosyl-L-methionine</name>
        <dbReference type="ChEBI" id="CHEBI:59789"/>
    </ligand>
</feature>
<gene>
    <name evidence="8" type="ORF">SAMN02745165_00054</name>
</gene>
<dbReference type="PROSITE" id="PS01231">
    <property type="entry name" value="TRMA_2"/>
    <property type="match status" value="1"/>
</dbReference>
<keyword evidence="1" id="KW-0411">Iron-sulfur</keyword>
<dbReference type="AlphaFoldDB" id="A0A1M6B698"/>
<evidence type="ECO:0000313" key="8">
    <source>
        <dbReference type="EMBL" id="SHI44261.1"/>
    </source>
</evidence>
<keyword evidence="2 5" id="KW-0489">Methyltransferase</keyword>
<dbReference type="PROSITE" id="PS01230">
    <property type="entry name" value="TRMA_1"/>
    <property type="match status" value="1"/>
</dbReference>
<dbReference type="EMBL" id="FQZT01000001">
    <property type="protein sequence ID" value="SHI44261.1"/>
    <property type="molecule type" value="Genomic_DNA"/>
</dbReference>
<dbReference type="InterPro" id="IPR012340">
    <property type="entry name" value="NA-bd_OB-fold"/>
</dbReference>
<keyword evidence="4 5" id="KW-0949">S-adenosyl-L-methionine</keyword>
<evidence type="ECO:0000256" key="3">
    <source>
        <dbReference type="ARBA" id="ARBA00022679"/>
    </source>
</evidence>
<keyword evidence="9" id="KW-1185">Reference proteome</keyword>
<evidence type="ECO:0000256" key="1">
    <source>
        <dbReference type="ARBA" id="ARBA00022485"/>
    </source>
</evidence>
<organism evidence="8 9">
    <name type="scientific">Malonomonas rubra DSM 5091</name>
    <dbReference type="NCBI Taxonomy" id="1122189"/>
    <lineage>
        <taxon>Bacteria</taxon>
        <taxon>Pseudomonadati</taxon>
        <taxon>Thermodesulfobacteriota</taxon>
        <taxon>Desulfuromonadia</taxon>
        <taxon>Desulfuromonadales</taxon>
        <taxon>Geopsychrobacteraceae</taxon>
        <taxon>Malonomonas</taxon>
    </lineage>
</organism>
<dbReference type="OrthoDB" id="9804590at2"/>
<dbReference type="InterPro" id="IPR029063">
    <property type="entry name" value="SAM-dependent_MTases_sf"/>
</dbReference>
<dbReference type="CDD" id="cd02440">
    <property type="entry name" value="AdoMet_MTases"/>
    <property type="match status" value="1"/>
</dbReference>
<dbReference type="InterPro" id="IPR030391">
    <property type="entry name" value="MeTrfase_TrmA_CS"/>
</dbReference>
<dbReference type="InterPro" id="IPR002792">
    <property type="entry name" value="TRAM_dom"/>
</dbReference>
<dbReference type="InterPro" id="IPR030390">
    <property type="entry name" value="MeTrfase_TrmA_AS"/>
</dbReference>
<dbReference type="Gene3D" id="3.40.50.150">
    <property type="entry name" value="Vaccinia Virus protein VP39"/>
    <property type="match status" value="1"/>
</dbReference>
<dbReference type="PROSITE" id="PS50926">
    <property type="entry name" value="TRAM"/>
    <property type="match status" value="1"/>
</dbReference>
<evidence type="ECO:0000256" key="6">
    <source>
        <dbReference type="PROSITE-ProRule" id="PRU10015"/>
    </source>
</evidence>